<evidence type="ECO:0000256" key="1">
    <source>
        <dbReference type="SAM" id="MobiDB-lite"/>
    </source>
</evidence>
<protein>
    <submittedName>
        <fullName evidence="2">Uncharacterized protein</fullName>
    </submittedName>
</protein>
<dbReference type="AlphaFoldDB" id="A0A2P5D1T8"/>
<proteinExistence type="predicted"/>
<dbReference type="EMBL" id="JXTB01000073">
    <property type="protein sequence ID" value="PON67243.1"/>
    <property type="molecule type" value="Genomic_DNA"/>
</dbReference>
<evidence type="ECO:0000313" key="2">
    <source>
        <dbReference type="EMBL" id="PON67243.1"/>
    </source>
</evidence>
<evidence type="ECO:0000313" key="3">
    <source>
        <dbReference type="Proteomes" id="UP000237105"/>
    </source>
</evidence>
<reference evidence="3" key="1">
    <citation type="submission" date="2016-06" db="EMBL/GenBank/DDBJ databases">
        <title>Parallel loss of symbiosis genes in relatives of nitrogen-fixing non-legume Parasponia.</title>
        <authorList>
            <person name="Van Velzen R."/>
            <person name="Holmer R."/>
            <person name="Bu F."/>
            <person name="Rutten L."/>
            <person name="Van Zeijl A."/>
            <person name="Liu W."/>
            <person name="Santuari L."/>
            <person name="Cao Q."/>
            <person name="Sharma T."/>
            <person name="Shen D."/>
            <person name="Roswanjaya Y."/>
            <person name="Wardhani T."/>
            <person name="Kalhor M.S."/>
            <person name="Jansen J."/>
            <person name="Van den Hoogen J."/>
            <person name="Gungor B."/>
            <person name="Hartog M."/>
            <person name="Hontelez J."/>
            <person name="Verver J."/>
            <person name="Yang W.-C."/>
            <person name="Schijlen E."/>
            <person name="Repin R."/>
            <person name="Schilthuizen M."/>
            <person name="Schranz E."/>
            <person name="Heidstra R."/>
            <person name="Miyata K."/>
            <person name="Fedorova E."/>
            <person name="Kohlen W."/>
            <person name="Bisseling T."/>
            <person name="Smit S."/>
            <person name="Geurts R."/>
        </authorList>
    </citation>
    <scope>NUCLEOTIDE SEQUENCE [LARGE SCALE GENOMIC DNA]</scope>
    <source>
        <strain evidence="3">cv. WU1-14</strain>
    </source>
</reference>
<sequence length="316" mass="34563">MEASFASDEQGMVAHKCGLRLDTKALNEKVPVSLTQKASTALQRHSPILLKFVCEAEKSKPRVKGPTIELTDVVPRSSTSPLLKGSTMEAIKDVGSSSTSPLVKGQTIEATMVVGSSSTGPLVKDSTIEVAEVSGSSSKSPLVEGPTIDPTRVVESSSTSPTNQQELTLENTDVNQSIAELDDIISDFQQYLDSSTRTPEFMEMKLADLVHPGRIFDLKDSLSKFVSSKNVFPNDMVNEMTKFSEMLNKNYCHRYLSAQEDIKEAEGKESSVVQLQNTLKQFTCELKPVKTKIEAIDGEIADLEKKLIEKKEQGKS</sequence>
<keyword evidence="3" id="KW-1185">Reference proteome</keyword>
<feature type="region of interest" description="Disordered" evidence="1">
    <location>
        <begin position="134"/>
        <end position="165"/>
    </location>
</feature>
<organism evidence="2 3">
    <name type="scientific">Parasponia andersonii</name>
    <name type="common">Sponia andersonii</name>
    <dbReference type="NCBI Taxonomy" id="3476"/>
    <lineage>
        <taxon>Eukaryota</taxon>
        <taxon>Viridiplantae</taxon>
        <taxon>Streptophyta</taxon>
        <taxon>Embryophyta</taxon>
        <taxon>Tracheophyta</taxon>
        <taxon>Spermatophyta</taxon>
        <taxon>Magnoliopsida</taxon>
        <taxon>eudicotyledons</taxon>
        <taxon>Gunneridae</taxon>
        <taxon>Pentapetalae</taxon>
        <taxon>rosids</taxon>
        <taxon>fabids</taxon>
        <taxon>Rosales</taxon>
        <taxon>Cannabaceae</taxon>
        <taxon>Parasponia</taxon>
    </lineage>
</organism>
<comment type="caution">
    <text evidence="2">The sequence shown here is derived from an EMBL/GenBank/DDBJ whole genome shotgun (WGS) entry which is preliminary data.</text>
</comment>
<feature type="compositionally biased region" description="Polar residues" evidence="1">
    <location>
        <begin position="154"/>
        <end position="165"/>
    </location>
</feature>
<accession>A0A2P5D1T8</accession>
<gene>
    <name evidence="2" type="ORF">PanWU01x14_104180</name>
</gene>
<name>A0A2P5D1T8_PARAD</name>
<dbReference type="Proteomes" id="UP000237105">
    <property type="component" value="Unassembled WGS sequence"/>
</dbReference>